<dbReference type="InterPro" id="IPR000801">
    <property type="entry name" value="Esterase-like"/>
</dbReference>
<keyword evidence="2" id="KW-0378">Hydrolase</keyword>
<dbReference type="InterPro" id="IPR050583">
    <property type="entry name" value="Mycobacterial_A85_antigen"/>
</dbReference>
<feature type="transmembrane region" description="Helical" evidence="1">
    <location>
        <begin position="106"/>
        <end position="127"/>
    </location>
</feature>
<feature type="transmembrane region" description="Helical" evidence="1">
    <location>
        <begin position="12"/>
        <end position="32"/>
    </location>
</feature>
<keyword evidence="1" id="KW-1133">Transmembrane helix</keyword>
<dbReference type="EMBL" id="CP115965">
    <property type="protein sequence ID" value="WZW99544.1"/>
    <property type="molecule type" value="Genomic_DNA"/>
</dbReference>
<dbReference type="Proteomes" id="UP001434337">
    <property type="component" value="Chromosome"/>
</dbReference>
<dbReference type="InterPro" id="IPR029058">
    <property type="entry name" value="AB_hydrolase_fold"/>
</dbReference>
<dbReference type="GO" id="GO:0016787">
    <property type="term" value="F:hydrolase activity"/>
    <property type="evidence" value="ECO:0007669"/>
    <property type="project" value="UniProtKB-KW"/>
</dbReference>
<dbReference type="RefSeq" id="WP_342373164.1">
    <property type="nucleotide sequence ID" value="NZ_CP115965.1"/>
</dbReference>
<reference evidence="2 3" key="1">
    <citation type="journal article" date="2023" name="Environ Microbiome">
        <title>A coral-associated actinobacterium mitigates coral bleaching under heat stress.</title>
        <authorList>
            <person name="Li J."/>
            <person name="Zou Y."/>
            <person name="Li Q."/>
            <person name="Zhang J."/>
            <person name="Bourne D.G."/>
            <person name="Lyu Y."/>
            <person name="Liu C."/>
            <person name="Zhang S."/>
        </authorList>
    </citation>
    <scope>NUCLEOTIDE SEQUENCE [LARGE SCALE GENOMIC DNA]</scope>
    <source>
        <strain evidence="2 3">SCSIO 13291</strain>
    </source>
</reference>
<evidence type="ECO:0000313" key="3">
    <source>
        <dbReference type="Proteomes" id="UP001434337"/>
    </source>
</evidence>
<evidence type="ECO:0000256" key="1">
    <source>
        <dbReference type="SAM" id="Phobius"/>
    </source>
</evidence>
<keyword evidence="1" id="KW-0812">Transmembrane</keyword>
<name>A0ABZ3C9W2_9ACTN</name>
<keyword evidence="3" id="KW-1185">Reference proteome</keyword>
<dbReference type="PANTHER" id="PTHR48098:SF1">
    <property type="entry name" value="DIACYLGLYCEROL ACYLTRANSFERASE_MYCOLYLTRANSFERASE AG85A"/>
    <property type="match status" value="1"/>
</dbReference>
<dbReference type="SUPFAM" id="SSF53474">
    <property type="entry name" value="alpha/beta-Hydrolases"/>
    <property type="match status" value="1"/>
</dbReference>
<evidence type="ECO:0000313" key="2">
    <source>
        <dbReference type="EMBL" id="WZW99544.1"/>
    </source>
</evidence>
<protein>
    <submittedName>
        <fullName evidence="2">Alpha/beta hydrolase-fold protein</fullName>
    </submittedName>
</protein>
<dbReference type="Gene3D" id="3.40.50.1820">
    <property type="entry name" value="alpha/beta hydrolase"/>
    <property type="match status" value="1"/>
</dbReference>
<gene>
    <name evidence="2" type="ORF">PCC79_04940</name>
</gene>
<accession>A0ABZ3C9W2</accession>
<organism evidence="2 3">
    <name type="scientific">Propioniciclava soli</name>
    <dbReference type="NCBI Taxonomy" id="2775081"/>
    <lineage>
        <taxon>Bacteria</taxon>
        <taxon>Bacillati</taxon>
        <taxon>Actinomycetota</taxon>
        <taxon>Actinomycetes</taxon>
        <taxon>Propionibacteriales</taxon>
        <taxon>Propionibacteriaceae</taxon>
        <taxon>Propioniciclava</taxon>
    </lineage>
</organism>
<sequence>MTELLNGIPLLTGWAAPTAWALTVLVVTLLGWTRTRHLGAAGRAAVLGGGPVVGLASWVAVDVVWRPVADGLGWFVWLWVGIVALVVLQAVVVPRRSRAGRRRRRLDGALGSLAAVAAVLVAALLAVNAHFGAYPTLGAALGLTVESGTLADLPQSAPESASSRPPGPLLASWTPPADLPATGQVVEQAIPASDPRFAPRPALVYLPPAYLTADRPLLPVLVLLAGQPGEPRDWFTAGNAQASLDAWAQRHHGLAPVVVVPDPLGSNTANPVCSDAHLGNVATYLQRDVPAWIEQNLQVDTDRSRWAIGGLSNGGTCALQVITRDPQAYHSALVLSGELHPTLGTPEETIAVAFGGDADAYADNDPLTLLGRRLYSGTAVLFSAGVDDETYLPAVQQLEAAAKAAGMTTELRTYPGGHMWSEWATAFADQLDWLGVRLGLTS</sequence>
<keyword evidence="1" id="KW-0472">Membrane</keyword>
<feature type="transmembrane region" description="Helical" evidence="1">
    <location>
        <begin position="44"/>
        <end position="65"/>
    </location>
</feature>
<dbReference type="Pfam" id="PF00756">
    <property type="entry name" value="Esterase"/>
    <property type="match status" value="1"/>
</dbReference>
<dbReference type="PANTHER" id="PTHR48098">
    <property type="entry name" value="ENTEROCHELIN ESTERASE-RELATED"/>
    <property type="match status" value="1"/>
</dbReference>
<feature type="transmembrane region" description="Helical" evidence="1">
    <location>
        <begin position="71"/>
        <end position="94"/>
    </location>
</feature>
<proteinExistence type="predicted"/>